<gene>
    <name evidence="3" type="ORF">F5878DRAFT_663880</name>
</gene>
<protein>
    <submittedName>
        <fullName evidence="3">Uncharacterized protein</fullName>
    </submittedName>
</protein>
<keyword evidence="4" id="KW-1185">Reference proteome</keyword>
<organism evidence="3 4">
    <name type="scientific">Lentinula raphanica</name>
    <dbReference type="NCBI Taxonomy" id="153919"/>
    <lineage>
        <taxon>Eukaryota</taxon>
        <taxon>Fungi</taxon>
        <taxon>Dikarya</taxon>
        <taxon>Basidiomycota</taxon>
        <taxon>Agaricomycotina</taxon>
        <taxon>Agaricomycetes</taxon>
        <taxon>Agaricomycetidae</taxon>
        <taxon>Agaricales</taxon>
        <taxon>Marasmiineae</taxon>
        <taxon>Omphalotaceae</taxon>
        <taxon>Lentinula</taxon>
    </lineage>
</organism>
<reference evidence="3" key="1">
    <citation type="submission" date="2022-08" db="EMBL/GenBank/DDBJ databases">
        <authorList>
            <consortium name="DOE Joint Genome Institute"/>
            <person name="Min B."/>
            <person name="Riley R."/>
            <person name="Sierra-Patev S."/>
            <person name="Naranjo-Ortiz M."/>
            <person name="Looney B."/>
            <person name="Konkel Z."/>
            <person name="Slot J.C."/>
            <person name="Sakamoto Y."/>
            <person name="Steenwyk J.L."/>
            <person name="Rokas A."/>
            <person name="Carro J."/>
            <person name="Camarero S."/>
            <person name="Ferreira P."/>
            <person name="Molpeceres G."/>
            <person name="Ruiz-Duenas F.J."/>
            <person name="Serrano A."/>
            <person name="Henrissat B."/>
            <person name="Drula E."/>
            <person name="Hughes K.W."/>
            <person name="Mata J.L."/>
            <person name="Ishikawa N.K."/>
            <person name="Vargas-Isla R."/>
            <person name="Ushijima S."/>
            <person name="Smith C.A."/>
            <person name="Ahrendt S."/>
            <person name="Andreopoulos W."/>
            <person name="He G."/>
            <person name="Labutti K."/>
            <person name="Lipzen A."/>
            <person name="Ng V."/>
            <person name="Sandor L."/>
            <person name="Barry K."/>
            <person name="Martinez A.T."/>
            <person name="Xiao Y."/>
            <person name="Gibbons J.G."/>
            <person name="Terashima K."/>
            <person name="Hibbett D.S."/>
            <person name="Grigoriev I.V."/>
        </authorList>
    </citation>
    <scope>NUCLEOTIDE SEQUENCE</scope>
    <source>
        <strain evidence="3">TFB9207</strain>
    </source>
</reference>
<evidence type="ECO:0000256" key="1">
    <source>
        <dbReference type="SAM" id="MobiDB-lite"/>
    </source>
</evidence>
<feature type="chain" id="PRO_5041296149" evidence="2">
    <location>
        <begin position="18"/>
        <end position="266"/>
    </location>
</feature>
<sequence length="266" mass="29524">MHLSVVLLLGLASATYGLPRGRQPPPQPESHNEVPDDRFMREAILPPTPPPFLPPTPPPPTAPFPPPTAPPLPSIPPEPEAQRPIATYAFIQSPGPGSEGMQDSAAFMAELKTYSKAFIEDRIFRHIGITAKQDEDSNVEPLHSLINWGWNLTTKDAALVIAKTVRLDTWRFMSASAVVAARLSEDYWVVPTPIVVRVWLRSRDFEVYFDPDSQPLAPFPIPYDTNAIHGARFKVRYNPALDDPIDDSYAALLRLRGASLTHSDQH</sequence>
<feature type="signal peptide" evidence="2">
    <location>
        <begin position="1"/>
        <end position="17"/>
    </location>
</feature>
<evidence type="ECO:0000256" key="2">
    <source>
        <dbReference type="SAM" id="SignalP"/>
    </source>
</evidence>
<accession>A0AA38P358</accession>
<keyword evidence="2" id="KW-0732">Signal</keyword>
<dbReference type="EMBL" id="MU806413">
    <property type="protein sequence ID" value="KAJ3835419.1"/>
    <property type="molecule type" value="Genomic_DNA"/>
</dbReference>
<dbReference type="Proteomes" id="UP001163846">
    <property type="component" value="Unassembled WGS sequence"/>
</dbReference>
<evidence type="ECO:0000313" key="3">
    <source>
        <dbReference type="EMBL" id="KAJ3835419.1"/>
    </source>
</evidence>
<comment type="caution">
    <text evidence="3">The sequence shown here is derived from an EMBL/GenBank/DDBJ whole genome shotgun (WGS) entry which is preliminary data.</text>
</comment>
<feature type="compositionally biased region" description="Pro residues" evidence="1">
    <location>
        <begin position="46"/>
        <end position="79"/>
    </location>
</feature>
<name>A0AA38P358_9AGAR</name>
<proteinExistence type="predicted"/>
<dbReference type="AlphaFoldDB" id="A0AA38P358"/>
<feature type="region of interest" description="Disordered" evidence="1">
    <location>
        <begin position="17"/>
        <end position="79"/>
    </location>
</feature>
<feature type="compositionally biased region" description="Basic and acidic residues" evidence="1">
    <location>
        <begin position="30"/>
        <end position="41"/>
    </location>
</feature>
<evidence type="ECO:0000313" key="4">
    <source>
        <dbReference type="Proteomes" id="UP001163846"/>
    </source>
</evidence>